<dbReference type="AlphaFoldDB" id="A0AAD8YHR2"/>
<dbReference type="EMBL" id="JATAAI010000003">
    <property type="protein sequence ID" value="KAK1746766.1"/>
    <property type="molecule type" value="Genomic_DNA"/>
</dbReference>
<sequence>MYVGTAVTGTDKAVELEWVPAVSAYFGVGLAWLGPWMNFFVYAGEVAVAFMCTMYLPRVSPSFPAPIVAMLAVVVVEFGIARQFNIYTPLIMDYGGVQVKYPWTTVLSPEYSLPLSARWKLGRLSLVMARLFSPPNSSKLRLLSTL</sequence>
<protein>
    <submittedName>
        <fullName evidence="2">Uncharacterized protein</fullName>
    </submittedName>
</protein>
<gene>
    <name evidence="2" type="ORF">QTG54_002110</name>
</gene>
<accession>A0AAD8YHR2</accession>
<feature type="transmembrane region" description="Helical" evidence="1">
    <location>
        <begin position="63"/>
        <end position="81"/>
    </location>
</feature>
<evidence type="ECO:0000313" key="2">
    <source>
        <dbReference type="EMBL" id="KAK1746766.1"/>
    </source>
</evidence>
<comment type="caution">
    <text evidence="2">The sequence shown here is derived from an EMBL/GenBank/DDBJ whole genome shotgun (WGS) entry which is preliminary data.</text>
</comment>
<proteinExistence type="predicted"/>
<evidence type="ECO:0000256" key="1">
    <source>
        <dbReference type="SAM" id="Phobius"/>
    </source>
</evidence>
<keyword evidence="1" id="KW-0812">Transmembrane</keyword>
<keyword evidence="1" id="KW-0472">Membrane</keyword>
<dbReference type="Proteomes" id="UP001224775">
    <property type="component" value="Unassembled WGS sequence"/>
</dbReference>
<feature type="transmembrane region" description="Helical" evidence="1">
    <location>
        <begin position="18"/>
        <end position="34"/>
    </location>
</feature>
<reference evidence="2" key="1">
    <citation type="submission" date="2023-06" db="EMBL/GenBank/DDBJ databases">
        <title>Survivors Of The Sea: Transcriptome response of Skeletonema marinoi to long-term dormancy.</title>
        <authorList>
            <person name="Pinder M.I.M."/>
            <person name="Kourtchenko O."/>
            <person name="Robertson E.K."/>
            <person name="Larsson T."/>
            <person name="Maumus F."/>
            <person name="Osuna-Cruz C.M."/>
            <person name="Vancaester E."/>
            <person name="Stenow R."/>
            <person name="Vandepoele K."/>
            <person name="Ploug H."/>
            <person name="Bruchert V."/>
            <person name="Godhe A."/>
            <person name="Topel M."/>
        </authorList>
    </citation>
    <scope>NUCLEOTIDE SEQUENCE</scope>
    <source>
        <strain evidence="2">R05AC</strain>
    </source>
</reference>
<evidence type="ECO:0000313" key="3">
    <source>
        <dbReference type="Proteomes" id="UP001224775"/>
    </source>
</evidence>
<keyword evidence="1" id="KW-1133">Transmembrane helix</keyword>
<keyword evidence="3" id="KW-1185">Reference proteome</keyword>
<organism evidence="2 3">
    <name type="scientific">Skeletonema marinoi</name>
    <dbReference type="NCBI Taxonomy" id="267567"/>
    <lineage>
        <taxon>Eukaryota</taxon>
        <taxon>Sar</taxon>
        <taxon>Stramenopiles</taxon>
        <taxon>Ochrophyta</taxon>
        <taxon>Bacillariophyta</taxon>
        <taxon>Coscinodiscophyceae</taxon>
        <taxon>Thalassiosirophycidae</taxon>
        <taxon>Thalassiosirales</taxon>
        <taxon>Skeletonemataceae</taxon>
        <taxon>Skeletonema</taxon>
        <taxon>Skeletonema marinoi-dohrnii complex</taxon>
    </lineage>
</organism>
<name>A0AAD8YHR2_9STRA</name>